<protein>
    <submittedName>
        <fullName evidence="1">Uncharacterized protein</fullName>
    </submittedName>
</protein>
<organism evidence="1 2">
    <name type="scientific">Entomophthora muscae</name>
    <dbReference type="NCBI Taxonomy" id="34485"/>
    <lineage>
        <taxon>Eukaryota</taxon>
        <taxon>Fungi</taxon>
        <taxon>Fungi incertae sedis</taxon>
        <taxon>Zoopagomycota</taxon>
        <taxon>Entomophthoromycotina</taxon>
        <taxon>Entomophthoromycetes</taxon>
        <taxon>Entomophthorales</taxon>
        <taxon>Entomophthoraceae</taxon>
        <taxon>Entomophthora</taxon>
    </lineage>
</organism>
<proteinExistence type="predicted"/>
<dbReference type="Proteomes" id="UP001165960">
    <property type="component" value="Unassembled WGS sequence"/>
</dbReference>
<name>A0ACC2TZ67_9FUNG</name>
<keyword evidence="2" id="KW-1185">Reference proteome</keyword>
<dbReference type="EMBL" id="QTSX02001626">
    <property type="protein sequence ID" value="KAJ9079954.1"/>
    <property type="molecule type" value="Genomic_DNA"/>
</dbReference>
<evidence type="ECO:0000313" key="1">
    <source>
        <dbReference type="EMBL" id="KAJ9079954.1"/>
    </source>
</evidence>
<sequence>MLAHLGLLAPVLDKLASVMVKVAIKTMSAPCPALYTLTPLDSSSNLPLQITLTTTILLSIFCYTNAGSKMLKPSSRIGIDTFIEIRRDLYKEENIPHIA</sequence>
<comment type="caution">
    <text evidence="1">The sequence shown here is derived from an EMBL/GenBank/DDBJ whole genome shotgun (WGS) entry which is preliminary data.</text>
</comment>
<reference evidence="1" key="1">
    <citation type="submission" date="2022-04" db="EMBL/GenBank/DDBJ databases">
        <title>Genome of the entomopathogenic fungus Entomophthora muscae.</title>
        <authorList>
            <person name="Elya C."/>
            <person name="Lovett B.R."/>
            <person name="Lee E."/>
            <person name="Macias A.M."/>
            <person name="Hajek A.E."/>
            <person name="De Bivort B.L."/>
            <person name="Kasson M.T."/>
            <person name="De Fine Licht H.H."/>
            <person name="Stajich J.E."/>
        </authorList>
    </citation>
    <scope>NUCLEOTIDE SEQUENCE</scope>
    <source>
        <strain evidence="1">Berkeley</strain>
    </source>
</reference>
<evidence type="ECO:0000313" key="2">
    <source>
        <dbReference type="Proteomes" id="UP001165960"/>
    </source>
</evidence>
<accession>A0ACC2TZ67</accession>
<gene>
    <name evidence="1" type="ORF">DSO57_1030235</name>
</gene>